<dbReference type="EC" id="3.5.1.23" evidence="1"/>
<reference evidence="2 3" key="1">
    <citation type="submission" date="2017-03" db="EMBL/GenBank/DDBJ databases">
        <title>Genomes of endolithic fungi from Antarctica.</title>
        <authorList>
            <person name="Coleine C."/>
            <person name="Masonjones S."/>
            <person name="Stajich J.E."/>
        </authorList>
    </citation>
    <scope>NUCLEOTIDE SEQUENCE [LARGE SCALE GENOMIC DNA]</scope>
    <source>
        <strain evidence="2 3">CCFEE 6315</strain>
    </source>
</reference>
<comment type="caution">
    <text evidence="2">The sequence shown here is derived from an EMBL/GenBank/DDBJ whole genome shotgun (WGS) entry which is preliminary data.</text>
</comment>
<proteinExistence type="predicted"/>
<evidence type="ECO:0000256" key="1">
    <source>
        <dbReference type="ARBA" id="ARBA00011891"/>
    </source>
</evidence>
<organism evidence="2 3">
    <name type="scientific">Salinomyces thailandicus</name>
    <dbReference type="NCBI Taxonomy" id="706561"/>
    <lineage>
        <taxon>Eukaryota</taxon>
        <taxon>Fungi</taxon>
        <taxon>Dikarya</taxon>
        <taxon>Ascomycota</taxon>
        <taxon>Pezizomycotina</taxon>
        <taxon>Dothideomycetes</taxon>
        <taxon>Dothideomycetidae</taxon>
        <taxon>Mycosphaerellales</taxon>
        <taxon>Teratosphaeriaceae</taxon>
        <taxon>Salinomyces</taxon>
    </lineage>
</organism>
<dbReference type="Proteomes" id="UP000308549">
    <property type="component" value="Unassembled WGS sequence"/>
</dbReference>
<dbReference type="PANTHER" id="PTHR28583:SF1">
    <property type="entry name" value="ACID CERAMIDASE"/>
    <property type="match status" value="1"/>
</dbReference>
<dbReference type="GO" id="GO:0017040">
    <property type="term" value="F:N-acylsphingosine amidohydrolase activity"/>
    <property type="evidence" value="ECO:0007669"/>
    <property type="project" value="UniProtKB-EC"/>
</dbReference>
<evidence type="ECO:0000313" key="3">
    <source>
        <dbReference type="Proteomes" id="UP000308549"/>
    </source>
</evidence>
<name>A0A4U0U4V8_9PEZI</name>
<protein>
    <recommendedName>
        <fullName evidence="1">ceramidase</fullName>
        <ecNumber evidence="1">3.5.1.23</ecNumber>
    </recommendedName>
</protein>
<dbReference type="PANTHER" id="PTHR28583">
    <property type="entry name" value="ACID AMIDASE"/>
    <property type="match status" value="1"/>
</dbReference>
<evidence type="ECO:0000313" key="2">
    <source>
        <dbReference type="EMBL" id="TKA29582.1"/>
    </source>
</evidence>
<accession>A0A4U0U4V8</accession>
<gene>
    <name evidence="2" type="ORF">B0A50_03595</name>
</gene>
<dbReference type="EMBL" id="NAJL01000014">
    <property type="protein sequence ID" value="TKA29582.1"/>
    <property type="molecule type" value="Genomic_DNA"/>
</dbReference>
<dbReference type="OrthoDB" id="5273684at2759"/>
<sequence length="159" mass="17653">MAQFRTLDWGMPALRRTVIHLDFVTKDSGPVIASSITYAGFVGVLTGVRKEFSTTVVEKDRITAKVRDSDDFVVVTNSDEQLTGASFGRQGEDGKKEKGTYGIAMAEIVEEAEDRKQCAECNCHNLRSELARRNGLYYPSSEQLRACLAIEDVVELVQK</sequence>
<keyword evidence="3" id="KW-1185">Reference proteome</keyword>
<dbReference type="AlphaFoldDB" id="A0A4U0U4V8"/>